<evidence type="ECO:0000256" key="2">
    <source>
        <dbReference type="ARBA" id="ARBA00022670"/>
    </source>
</evidence>
<dbReference type="InterPro" id="IPR023827">
    <property type="entry name" value="Peptidase_S8_Asp-AS"/>
</dbReference>
<keyword evidence="10" id="KW-1185">Reference proteome</keyword>
<dbReference type="AlphaFoldDB" id="A0A1D2VAT9"/>
<dbReference type="RefSeq" id="XP_020044880.1">
    <property type="nucleotide sequence ID" value="XM_020194988.1"/>
</dbReference>
<dbReference type="PROSITE" id="PS51892">
    <property type="entry name" value="SUBTILASE"/>
    <property type="match status" value="1"/>
</dbReference>
<sequence length="418" mass="45403">MLSLTKILVWLSGLLYFVNAGYFVQLKTPTTFEALLKKDDKVKALRHIRPLIKKAFSFEGFEGFAGDFDSDILARLANNPLVAEITPDININVFDNYNVQHDAPRHLVRLSQREKIPFHPEENNYYYPSEYQGEEVTAYVIDTGINCAHPEFENRCENGGDFTGEGPGDRNGHGTHVAGIVGSKTYGVAKMINLIEVKALDKSGSGTLTSIIAGVEYAVKHRRENEIEAAVMNLSVGSFKNVVLNKAIEAAVASGFVVIAAAGNSNSDACNTSPASAKSAITVGAIDDKTDHLASFSNWGRCVDILASGVKIASVNSKDFNGKPLHLSGTSMAAPIITGLAALYLSSGLPNDEIKERLKMTSTSGAISRLSFILKPMTPNRLAYLPYYDLTSDFIEPYFSNYTESSVEKGKSMPVLIL</sequence>
<dbReference type="GO" id="GO:0005619">
    <property type="term" value="C:ascospore wall"/>
    <property type="evidence" value="ECO:0007669"/>
    <property type="project" value="EnsemblFungi"/>
</dbReference>
<feature type="active site" description="Charge relay system" evidence="5">
    <location>
        <position position="173"/>
    </location>
</feature>
<proteinExistence type="inferred from homology"/>
<evidence type="ECO:0000256" key="1">
    <source>
        <dbReference type="ARBA" id="ARBA00011073"/>
    </source>
</evidence>
<dbReference type="PROSITE" id="PS00136">
    <property type="entry name" value="SUBTILASE_ASP"/>
    <property type="match status" value="1"/>
</dbReference>
<dbReference type="PANTHER" id="PTHR43806:SF13">
    <property type="entry name" value="SUBTILASE-TYPE PROTEINASE RRT12"/>
    <property type="match status" value="1"/>
</dbReference>
<dbReference type="GO" id="GO:0005635">
    <property type="term" value="C:nuclear envelope"/>
    <property type="evidence" value="ECO:0007669"/>
    <property type="project" value="EnsemblFungi"/>
</dbReference>
<evidence type="ECO:0000259" key="7">
    <source>
        <dbReference type="Pfam" id="PF00082"/>
    </source>
</evidence>
<comment type="similarity">
    <text evidence="1 5 6">Belongs to the peptidase S8 family.</text>
</comment>
<evidence type="ECO:0000313" key="10">
    <source>
        <dbReference type="Proteomes" id="UP000095038"/>
    </source>
</evidence>
<reference evidence="10" key="1">
    <citation type="submission" date="2016-05" db="EMBL/GenBank/DDBJ databases">
        <title>Comparative genomics of biotechnologically important yeasts.</title>
        <authorList>
            <consortium name="DOE Joint Genome Institute"/>
            <person name="Riley R."/>
            <person name="Haridas S."/>
            <person name="Wolfe K.H."/>
            <person name="Lopes M.R."/>
            <person name="Hittinger C.T."/>
            <person name="Goker M."/>
            <person name="Salamov A."/>
            <person name="Wisecaver J."/>
            <person name="Long T.M."/>
            <person name="Aerts A.L."/>
            <person name="Barry K."/>
            <person name="Choi C."/>
            <person name="Clum A."/>
            <person name="Coughlan A.Y."/>
            <person name="Deshpande S."/>
            <person name="Douglass A.P."/>
            <person name="Hanson S.J."/>
            <person name="Klenk H.-P."/>
            <person name="Labutti K."/>
            <person name="Lapidus A."/>
            <person name="Lindquist E."/>
            <person name="Lipzen A."/>
            <person name="Meier-Kolthoff J.P."/>
            <person name="Ohm R.A."/>
            <person name="Otillar R.P."/>
            <person name="Pangilinan J."/>
            <person name="Peng Y."/>
            <person name="Rokas A."/>
            <person name="Rosa C.A."/>
            <person name="Scheuner C."/>
            <person name="Sibirny A.A."/>
            <person name="Slot J.C."/>
            <person name="Stielow J.B."/>
            <person name="Sun H."/>
            <person name="Kurtzman C.P."/>
            <person name="Blackwell M."/>
            <person name="Grigoriev I.V."/>
            <person name="Jeffries T.W."/>
        </authorList>
    </citation>
    <scope>NUCLEOTIDE SEQUENCE [LARGE SCALE GENOMIC DNA]</scope>
    <source>
        <strain evidence="10">DSM 1968</strain>
    </source>
</reference>
<keyword evidence="3 5" id="KW-0378">Hydrolase</keyword>
<keyword evidence="2 5" id="KW-0645">Protease</keyword>
<dbReference type="InterPro" id="IPR000209">
    <property type="entry name" value="Peptidase_S8/S53_dom"/>
</dbReference>
<feature type="active site" description="Charge relay system" evidence="5">
    <location>
        <position position="331"/>
    </location>
</feature>
<dbReference type="GeneID" id="30968624"/>
<dbReference type="Proteomes" id="UP000095038">
    <property type="component" value="Unassembled WGS sequence"/>
</dbReference>
<dbReference type="GO" id="GO:0030476">
    <property type="term" value="P:ascospore wall assembly"/>
    <property type="evidence" value="ECO:0007669"/>
    <property type="project" value="EnsemblFungi"/>
</dbReference>
<dbReference type="InterPro" id="IPR022398">
    <property type="entry name" value="Peptidase_S8_His-AS"/>
</dbReference>
<feature type="domain" description="Inhibitor I9" evidence="8">
    <location>
        <begin position="47"/>
        <end position="89"/>
    </location>
</feature>
<evidence type="ECO:0000259" key="8">
    <source>
        <dbReference type="Pfam" id="PF05922"/>
    </source>
</evidence>
<evidence type="ECO:0000256" key="6">
    <source>
        <dbReference type="RuleBase" id="RU003355"/>
    </source>
</evidence>
<protein>
    <submittedName>
        <fullName evidence="9">Putative protease</fullName>
    </submittedName>
</protein>
<dbReference type="Pfam" id="PF00082">
    <property type="entry name" value="Peptidase_S8"/>
    <property type="match status" value="1"/>
</dbReference>
<feature type="active site" description="Charge relay system" evidence="5">
    <location>
        <position position="142"/>
    </location>
</feature>
<dbReference type="PANTHER" id="PTHR43806">
    <property type="entry name" value="PEPTIDASE S8"/>
    <property type="match status" value="1"/>
</dbReference>
<organism evidence="9 10">
    <name type="scientific">Ascoidea rubescens DSM 1968</name>
    <dbReference type="NCBI Taxonomy" id="1344418"/>
    <lineage>
        <taxon>Eukaryota</taxon>
        <taxon>Fungi</taxon>
        <taxon>Dikarya</taxon>
        <taxon>Ascomycota</taxon>
        <taxon>Saccharomycotina</taxon>
        <taxon>Saccharomycetes</taxon>
        <taxon>Ascoideaceae</taxon>
        <taxon>Ascoidea</taxon>
    </lineage>
</organism>
<dbReference type="CDD" id="cd04077">
    <property type="entry name" value="Peptidases_S8_PCSK9_ProteinaseK_like"/>
    <property type="match status" value="1"/>
</dbReference>
<evidence type="ECO:0000256" key="4">
    <source>
        <dbReference type="ARBA" id="ARBA00022825"/>
    </source>
</evidence>
<dbReference type="InParanoid" id="A0A1D2VAT9"/>
<dbReference type="Pfam" id="PF05922">
    <property type="entry name" value="Inhibitor_I9"/>
    <property type="match status" value="1"/>
</dbReference>
<dbReference type="GO" id="GO:0006508">
    <property type="term" value="P:proteolysis"/>
    <property type="evidence" value="ECO:0007669"/>
    <property type="project" value="UniProtKB-KW"/>
</dbReference>
<dbReference type="PROSITE" id="PS00138">
    <property type="entry name" value="SUBTILASE_SER"/>
    <property type="match status" value="1"/>
</dbReference>
<dbReference type="InterPro" id="IPR023828">
    <property type="entry name" value="Peptidase_S8_Ser-AS"/>
</dbReference>
<evidence type="ECO:0000256" key="3">
    <source>
        <dbReference type="ARBA" id="ARBA00022801"/>
    </source>
</evidence>
<dbReference type="OrthoDB" id="206201at2759"/>
<gene>
    <name evidence="9" type="ORF">ASCRUDRAFT_88209</name>
</gene>
<dbReference type="InterPro" id="IPR050131">
    <property type="entry name" value="Peptidase_S8_subtilisin-like"/>
</dbReference>
<evidence type="ECO:0000256" key="5">
    <source>
        <dbReference type="PROSITE-ProRule" id="PRU01240"/>
    </source>
</evidence>
<dbReference type="InterPro" id="IPR015500">
    <property type="entry name" value="Peptidase_S8_subtilisin-rel"/>
</dbReference>
<dbReference type="Gene3D" id="3.40.50.200">
    <property type="entry name" value="Peptidase S8/S53 domain"/>
    <property type="match status" value="1"/>
</dbReference>
<dbReference type="PRINTS" id="PR00723">
    <property type="entry name" value="SUBTILISIN"/>
</dbReference>
<dbReference type="STRING" id="1344418.A0A1D2VAT9"/>
<dbReference type="InterPro" id="IPR034193">
    <property type="entry name" value="PCSK9_ProteinaseK-like"/>
</dbReference>
<dbReference type="SUPFAM" id="SSF52743">
    <property type="entry name" value="Subtilisin-like"/>
    <property type="match status" value="1"/>
</dbReference>
<name>A0A1D2VAT9_9ASCO</name>
<dbReference type="EMBL" id="KV454491">
    <property type="protein sequence ID" value="ODV58573.1"/>
    <property type="molecule type" value="Genomic_DNA"/>
</dbReference>
<feature type="domain" description="Peptidase S8/S53" evidence="7">
    <location>
        <begin position="135"/>
        <end position="369"/>
    </location>
</feature>
<dbReference type="FunCoup" id="A0A1D2VAT9">
    <property type="interactions" value="18"/>
</dbReference>
<keyword evidence="4 5" id="KW-0720">Serine protease</keyword>
<evidence type="ECO:0000313" key="9">
    <source>
        <dbReference type="EMBL" id="ODV58573.1"/>
    </source>
</evidence>
<dbReference type="InterPro" id="IPR010259">
    <property type="entry name" value="S8pro/Inhibitor_I9"/>
</dbReference>
<accession>A0A1D2VAT9</accession>
<dbReference type="InterPro" id="IPR036852">
    <property type="entry name" value="Peptidase_S8/S53_dom_sf"/>
</dbReference>
<dbReference type="SUPFAM" id="SSF54897">
    <property type="entry name" value="Protease propeptides/inhibitors"/>
    <property type="match status" value="1"/>
</dbReference>
<dbReference type="GO" id="GO:0004252">
    <property type="term" value="F:serine-type endopeptidase activity"/>
    <property type="evidence" value="ECO:0007669"/>
    <property type="project" value="UniProtKB-UniRule"/>
</dbReference>
<dbReference type="FunFam" id="3.40.50.200:FF:000007">
    <property type="entry name" value="Subtilisin-like serine protease"/>
    <property type="match status" value="1"/>
</dbReference>
<dbReference type="PROSITE" id="PS00137">
    <property type="entry name" value="SUBTILASE_HIS"/>
    <property type="match status" value="1"/>
</dbReference>